<gene>
    <name evidence="16" type="ORF">C0Q70_09965</name>
</gene>
<keyword evidence="5 8" id="KW-0378">Hydrolase</keyword>
<dbReference type="InterPro" id="IPR016130">
    <property type="entry name" value="Tyr_Pase_AS"/>
</dbReference>
<dbReference type="Pfam" id="PF08736">
    <property type="entry name" value="FA"/>
    <property type="match status" value="1"/>
</dbReference>
<dbReference type="Pfam" id="PF00102">
    <property type="entry name" value="Y_phosphatase"/>
    <property type="match status" value="1"/>
</dbReference>
<dbReference type="SUPFAM" id="SSF50729">
    <property type="entry name" value="PH domain-like"/>
    <property type="match status" value="1"/>
</dbReference>
<sequence>MEVWREVERCGNRWLMEGGRKMEVWQNFVAEGRRCELCWRMQKELRSMSIKLVSSGSYNVRASEMAHNQDRQPKTVNCVVHFLDETDETFEVDKRSKAQQLLDKVFDHLELVEKDYFGLQFIDMAPGEDGMRWLDPLKTIKKQCRGPPYEFFFRVKFYVSDPSKLAEEYTRYHFFLQVRQDMLSGKLVCSEHQAAALASYAVQSELGDFNPDEHKDGYLNGFMFVPNQTREFEQQVAEKHRQHRGQTPADAEFNFLERAKRLEMYGVDLHNARDQSSIEIQLGVTSAGLVVFQNNLRINTFSWGKIVKISFKRKQFFIQLRREVNEPVENLIGFNMTSYRSCKNLWKSCVEHHTFFRLHHPNPPSKKIFSLGSKFRYSGRTEFQTLEESKRRAKIERTFSRSPSKRYRRTVGAVSRDAILEERRFIDGYRQLSKSQTFSGHSDCAQHALYRRDGFNSQVRATLPHDYKSSRTSWLDARSDKSDDDGGFLSHTTSRDNYPLPVPTKVVSYNSDSKSDTYTQPTYSDYLPNGNCVSDGLVTIRMKPDDHGRFGFNVKGGADQGMPIIVSRVAPETPADLAIPRLNEGDQVLYINGRDVSQHTHEQVVMFIKASRETHSGELVLIVRPNVYVGEDTADEPDFTYIPETHQIASSSSSANTLESSLLLLQEGLESGAAIAQFEQLYRKKPGLTVNVARLDANINKNRYRDISPYDQTRVILKHGVNGDYVNANYVNMEIPGSGIVNRYIAAQGPLPNTCIDFWQSSLVVMLTTKVERGRVKCHQYWPQLYETEDFGPLQITCVKEEETPSFAFREFNLTHVETSEERHIRHMQYIAWPDHGVPDDPSDFLEFVMKVRQARAGMVEPTVVHCSAGIGRTGVLITMETAMYLIEANQPVYPLTIVRQMRDQRAMLIQTSRDLSNHWKTSEDELQPLNRSSHQLPQTFFSQASVVPVACCVLLQEEWAAELWVRKGDSTHLYSTRRVSAFSIYQTAVCSTRRVLGGSLGHLETVTIQTLKRAGRSQSRSG</sequence>
<dbReference type="FunFam" id="1.20.80.10:FF:000003">
    <property type="entry name" value="Tyrosine-protein phosphatase non-receptor type 4"/>
    <property type="match status" value="1"/>
</dbReference>
<evidence type="ECO:0000259" key="14">
    <source>
        <dbReference type="PROSITE" id="PS50057"/>
    </source>
</evidence>
<evidence type="ECO:0000259" key="12">
    <source>
        <dbReference type="PROSITE" id="PS50055"/>
    </source>
</evidence>
<dbReference type="InterPro" id="IPR011993">
    <property type="entry name" value="PH-like_dom_sf"/>
</dbReference>
<feature type="binding site" evidence="10">
    <location>
        <position position="835"/>
    </location>
    <ligand>
        <name>substrate</name>
    </ligand>
</feature>
<accession>A0A2T7PBA6</accession>
<name>A0A2T7PBA6_POMCA</name>
<dbReference type="InterPro" id="IPR000242">
    <property type="entry name" value="PTP_cat"/>
</dbReference>
<dbReference type="SMART" id="SM00404">
    <property type="entry name" value="PTPc_motif"/>
    <property type="match status" value="1"/>
</dbReference>
<feature type="domain" description="Tyrosine-protein phosphatase" evidence="12">
    <location>
        <begin position="674"/>
        <end position="912"/>
    </location>
</feature>
<keyword evidence="7 8" id="KW-0206">Cytoskeleton</keyword>
<dbReference type="Pfam" id="PF09379">
    <property type="entry name" value="FERM_N"/>
    <property type="match status" value="1"/>
</dbReference>
<dbReference type="PROSITE" id="PS50106">
    <property type="entry name" value="PDZ"/>
    <property type="match status" value="1"/>
</dbReference>
<dbReference type="InterPro" id="IPR001478">
    <property type="entry name" value="PDZ"/>
</dbReference>
<evidence type="ECO:0000256" key="4">
    <source>
        <dbReference type="ARBA" id="ARBA00022553"/>
    </source>
</evidence>
<comment type="caution">
    <text evidence="16">The sequence shown here is derived from an EMBL/GenBank/DDBJ whole genome shotgun (WGS) entry which is preliminary data.</text>
</comment>
<dbReference type="SUPFAM" id="SSF47031">
    <property type="entry name" value="Second domain of FERM"/>
    <property type="match status" value="1"/>
</dbReference>
<dbReference type="CDD" id="cd14473">
    <property type="entry name" value="FERM_B-lobe"/>
    <property type="match status" value="1"/>
</dbReference>
<evidence type="ECO:0000256" key="9">
    <source>
        <dbReference type="PIRSR" id="PIRSR000927-1"/>
    </source>
</evidence>
<dbReference type="EC" id="3.1.3.48" evidence="8"/>
<dbReference type="Proteomes" id="UP000245119">
    <property type="component" value="Linkage Group LG5"/>
</dbReference>
<dbReference type="PROSITE" id="PS00661">
    <property type="entry name" value="FERM_2"/>
    <property type="match status" value="1"/>
</dbReference>
<dbReference type="InterPro" id="IPR041783">
    <property type="entry name" value="PTPN3/4_FERM_C"/>
</dbReference>
<evidence type="ECO:0000256" key="6">
    <source>
        <dbReference type="ARBA" id="ARBA00022912"/>
    </source>
</evidence>
<protein>
    <recommendedName>
        <fullName evidence="8">Tyrosine-protein phosphatase</fullName>
        <ecNumber evidence="8">3.1.3.48</ecNumber>
    </recommendedName>
</protein>
<dbReference type="SUPFAM" id="SSF52799">
    <property type="entry name" value="(Phosphotyrosine protein) phosphatases II"/>
    <property type="match status" value="1"/>
</dbReference>
<comment type="similarity">
    <text evidence="2 8">Belongs to the protein-tyrosine phosphatase family. Non-receptor class subfamily.</text>
</comment>
<dbReference type="PROSITE" id="PS50056">
    <property type="entry name" value="TYR_PHOSPHATASE_2"/>
    <property type="match status" value="1"/>
</dbReference>
<evidence type="ECO:0000256" key="7">
    <source>
        <dbReference type="ARBA" id="ARBA00023212"/>
    </source>
</evidence>
<dbReference type="PANTHER" id="PTHR45706">
    <property type="entry name" value="TYROSINE-PROTEIN PHOSPHATASE"/>
    <property type="match status" value="1"/>
</dbReference>
<dbReference type="Pfam" id="PF00595">
    <property type="entry name" value="PDZ"/>
    <property type="match status" value="1"/>
</dbReference>
<dbReference type="PRINTS" id="PR00700">
    <property type="entry name" value="PRTYPHPHTASE"/>
</dbReference>
<dbReference type="EMBL" id="PZQS01000005">
    <property type="protein sequence ID" value="PVD30691.1"/>
    <property type="molecule type" value="Genomic_DNA"/>
</dbReference>
<dbReference type="GO" id="GO:0004725">
    <property type="term" value="F:protein tyrosine phosphatase activity"/>
    <property type="evidence" value="ECO:0007669"/>
    <property type="project" value="UniProtKB-EC"/>
</dbReference>
<proteinExistence type="inferred from homology"/>
<dbReference type="SMART" id="SM00194">
    <property type="entry name" value="PTPc"/>
    <property type="match status" value="1"/>
</dbReference>
<dbReference type="SMART" id="SM00295">
    <property type="entry name" value="B41"/>
    <property type="match status" value="1"/>
</dbReference>
<dbReference type="AlphaFoldDB" id="A0A2T7PBA6"/>
<dbReference type="SMART" id="SM00228">
    <property type="entry name" value="PDZ"/>
    <property type="match status" value="1"/>
</dbReference>
<dbReference type="InterPro" id="IPR012151">
    <property type="entry name" value="Tyr_Pase_non-rcpt_typ-3/4"/>
</dbReference>
<evidence type="ECO:0000313" key="16">
    <source>
        <dbReference type="EMBL" id="PVD30691.1"/>
    </source>
</evidence>
<dbReference type="InterPro" id="IPR014352">
    <property type="entry name" value="FERM/acyl-CoA-bd_prot_sf"/>
</dbReference>
<dbReference type="GO" id="GO:0008092">
    <property type="term" value="F:cytoskeletal protein binding"/>
    <property type="evidence" value="ECO:0007669"/>
    <property type="project" value="InterPro"/>
</dbReference>
<dbReference type="PROSITE" id="PS00383">
    <property type="entry name" value="TYR_PHOSPHATASE_1"/>
    <property type="match status" value="1"/>
</dbReference>
<feature type="domain" description="PDZ" evidence="15">
    <location>
        <begin position="539"/>
        <end position="611"/>
    </location>
</feature>
<feature type="binding site" evidence="10">
    <location>
        <begin position="867"/>
        <end position="873"/>
    </location>
    <ligand>
        <name>substrate</name>
    </ligand>
</feature>
<dbReference type="InterPro" id="IPR000387">
    <property type="entry name" value="Tyr_Pase_dom"/>
</dbReference>
<dbReference type="InterPro" id="IPR029071">
    <property type="entry name" value="Ubiquitin-like_domsf"/>
</dbReference>
<reference evidence="16 17" key="1">
    <citation type="submission" date="2018-04" db="EMBL/GenBank/DDBJ databases">
        <title>The genome of golden apple snail Pomacea canaliculata provides insight into stress tolerance and invasive adaptation.</title>
        <authorList>
            <person name="Liu C."/>
            <person name="Liu B."/>
            <person name="Ren Y."/>
            <person name="Zhang Y."/>
            <person name="Wang H."/>
            <person name="Li S."/>
            <person name="Jiang F."/>
            <person name="Yin L."/>
            <person name="Zhang G."/>
            <person name="Qian W."/>
            <person name="Fan W."/>
        </authorList>
    </citation>
    <scope>NUCLEOTIDE SEQUENCE [LARGE SCALE GENOMIC DNA]</scope>
    <source>
        <strain evidence="16">SZHN2017</strain>
        <tissue evidence="16">Muscle</tissue>
    </source>
</reference>
<dbReference type="InterPro" id="IPR018979">
    <property type="entry name" value="FERM_N"/>
</dbReference>
<evidence type="ECO:0000256" key="11">
    <source>
        <dbReference type="SAM" id="MobiDB-lite"/>
    </source>
</evidence>
<dbReference type="SMART" id="SM01195">
    <property type="entry name" value="FA"/>
    <property type="match status" value="1"/>
</dbReference>
<dbReference type="InterPro" id="IPR019748">
    <property type="entry name" value="FERM_central"/>
</dbReference>
<feature type="active site" description="Phosphocysteine intermediate" evidence="9">
    <location>
        <position position="867"/>
    </location>
</feature>
<dbReference type="CDD" id="cd13189">
    <property type="entry name" value="FERM_C_PTPN4_PTPN3_like"/>
    <property type="match status" value="1"/>
</dbReference>
<dbReference type="Gene3D" id="3.90.190.10">
    <property type="entry name" value="Protein tyrosine phosphatase superfamily"/>
    <property type="match status" value="1"/>
</dbReference>
<dbReference type="Pfam" id="PF09380">
    <property type="entry name" value="FERM_C"/>
    <property type="match status" value="1"/>
</dbReference>
<feature type="binding site" evidence="10">
    <location>
        <position position="911"/>
    </location>
    <ligand>
        <name>substrate</name>
    </ligand>
</feature>
<dbReference type="PROSITE" id="PS50055">
    <property type="entry name" value="TYR_PHOSPHATASE_PTP"/>
    <property type="match status" value="1"/>
</dbReference>
<keyword evidence="3 8" id="KW-0963">Cytoplasm</keyword>
<evidence type="ECO:0000256" key="1">
    <source>
        <dbReference type="ARBA" id="ARBA00004245"/>
    </source>
</evidence>
<evidence type="ECO:0000259" key="15">
    <source>
        <dbReference type="PROSITE" id="PS50106"/>
    </source>
</evidence>
<evidence type="ECO:0000256" key="8">
    <source>
        <dbReference type="PIRNR" id="PIRNR000927"/>
    </source>
</evidence>
<feature type="domain" description="FERM" evidence="14">
    <location>
        <begin position="76"/>
        <end position="360"/>
    </location>
</feature>
<evidence type="ECO:0000256" key="2">
    <source>
        <dbReference type="ARBA" id="ARBA00009649"/>
    </source>
</evidence>
<dbReference type="Gene3D" id="2.30.29.30">
    <property type="entry name" value="Pleckstrin-homology domain (PH domain)/Phosphotyrosine-binding domain (PTB)"/>
    <property type="match status" value="1"/>
</dbReference>
<comment type="catalytic activity">
    <reaction evidence="8">
        <text>O-phospho-L-tyrosyl-[protein] + H2O = L-tyrosyl-[protein] + phosphate</text>
        <dbReference type="Rhea" id="RHEA:10684"/>
        <dbReference type="Rhea" id="RHEA-COMP:10136"/>
        <dbReference type="Rhea" id="RHEA-COMP:20101"/>
        <dbReference type="ChEBI" id="CHEBI:15377"/>
        <dbReference type="ChEBI" id="CHEBI:43474"/>
        <dbReference type="ChEBI" id="CHEBI:46858"/>
        <dbReference type="ChEBI" id="CHEBI:61978"/>
        <dbReference type="EC" id="3.1.3.48"/>
    </reaction>
</comment>
<dbReference type="CDD" id="cd06706">
    <property type="entry name" value="PDZ_PTPN3-4-like"/>
    <property type="match status" value="1"/>
</dbReference>
<dbReference type="OrthoDB" id="5854685at2759"/>
<dbReference type="CDD" id="cd17100">
    <property type="entry name" value="FERM_F1_PTPN3_like"/>
    <property type="match status" value="1"/>
</dbReference>
<dbReference type="InterPro" id="IPR019749">
    <property type="entry name" value="Band_41_domain"/>
</dbReference>
<dbReference type="Gene3D" id="1.20.80.10">
    <property type="match status" value="1"/>
</dbReference>
<dbReference type="InterPro" id="IPR003595">
    <property type="entry name" value="Tyr_Pase_cat"/>
</dbReference>
<dbReference type="STRING" id="400727.A0A2T7PBA6"/>
<comment type="subcellular location">
    <subcellularLocation>
        <location evidence="1 8">Cytoplasm</location>
        <location evidence="1 8">Cytoskeleton</location>
    </subcellularLocation>
</comment>
<feature type="region of interest" description="Disordered" evidence="11">
    <location>
        <begin position="472"/>
        <end position="502"/>
    </location>
</feature>
<dbReference type="InterPro" id="IPR018980">
    <property type="entry name" value="FERM_PH-like_C"/>
</dbReference>
<feature type="domain" description="Tyrosine specific protein phosphatases" evidence="13">
    <location>
        <begin position="843"/>
        <end position="917"/>
    </location>
</feature>
<organism evidence="16 17">
    <name type="scientific">Pomacea canaliculata</name>
    <name type="common">Golden apple snail</name>
    <dbReference type="NCBI Taxonomy" id="400727"/>
    <lineage>
        <taxon>Eukaryota</taxon>
        <taxon>Metazoa</taxon>
        <taxon>Spiralia</taxon>
        <taxon>Lophotrochozoa</taxon>
        <taxon>Mollusca</taxon>
        <taxon>Gastropoda</taxon>
        <taxon>Caenogastropoda</taxon>
        <taxon>Architaenioglossa</taxon>
        <taxon>Ampullarioidea</taxon>
        <taxon>Ampullariidae</taxon>
        <taxon>Pomacea</taxon>
    </lineage>
</organism>
<dbReference type="SMART" id="SM01196">
    <property type="entry name" value="FERM_C"/>
    <property type="match status" value="1"/>
</dbReference>
<dbReference type="GO" id="GO:0016020">
    <property type="term" value="C:membrane"/>
    <property type="evidence" value="ECO:0007669"/>
    <property type="project" value="UniProtKB-ARBA"/>
</dbReference>
<dbReference type="SUPFAM" id="SSF50156">
    <property type="entry name" value="PDZ domain-like"/>
    <property type="match status" value="1"/>
</dbReference>
<evidence type="ECO:0000256" key="10">
    <source>
        <dbReference type="PIRSR" id="PIRSR000927-2"/>
    </source>
</evidence>
<keyword evidence="6 8" id="KW-0904">Protein phosphatase</keyword>
<dbReference type="InterPro" id="IPR000299">
    <property type="entry name" value="FERM_domain"/>
</dbReference>
<dbReference type="FunFam" id="2.30.42.10:FF:000045">
    <property type="entry name" value="Tyrosine-protein phosphatase non-receptor type"/>
    <property type="match status" value="1"/>
</dbReference>
<dbReference type="InterPro" id="IPR029021">
    <property type="entry name" value="Prot-tyrosine_phosphatase-like"/>
</dbReference>
<dbReference type="SUPFAM" id="SSF54236">
    <property type="entry name" value="Ubiquitin-like"/>
    <property type="match status" value="1"/>
</dbReference>
<evidence type="ECO:0000313" key="17">
    <source>
        <dbReference type="Proteomes" id="UP000245119"/>
    </source>
</evidence>
<evidence type="ECO:0000259" key="13">
    <source>
        <dbReference type="PROSITE" id="PS50056"/>
    </source>
</evidence>
<dbReference type="PRINTS" id="PR00935">
    <property type="entry name" value="BAND41"/>
</dbReference>
<dbReference type="InterPro" id="IPR035963">
    <property type="entry name" value="FERM_2"/>
</dbReference>
<dbReference type="GO" id="GO:0005856">
    <property type="term" value="C:cytoskeleton"/>
    <property type="evidence" value="ECO:0007669"/>
    <property type="project" value="UniProtKB-SubCell"/>
</dbReference>
<dbReference type="PANTHER" id="PTHR45706:SF4">
    <property type="entry name" value="TYROSINE-PROTEIN PHOSPHATASE"/>
    <property type="match status" value="1"/>
</dbReference>
<dbReference type="InterPro" id="IPR014847">
    <property type="entry name" value="FA"/>
</dbReference>
<dbReference type="Pfam" id="PF00373">
    <property type="entry name" value="FERM_M"/>
    <property type="match status" value="1"/>
</dbReference>
<dbReference type="PROSITE" id="PS50057">
    <property type="entry name" value="FERM_3"/>
    <property type="match status" value="1"/>
</dbReference>
<dbReference type="InterPro" id="IPR036034">
    <property type="entry name" value="PDZ_sf"/>
</dbReference>
<keyword evidence="4" id="KW-0597">Phosphoprotein</keyword>
<dbReference type="InterPro" id="IPR019747">
    <property type="entry name" value="FERM_CS"/>
</dbReference>
<keyword evidence="17" id="KW-1185">Reference proteome</keyword>
<dbReference type="Gene3D" id="2.30.42.10">
    <property type="match status" value="1"/>
</dbReference>
<dbReference type="Gene3D" id="3.10.20.90">
    <property type="entry name" value="Phosphatidylinositol 3-kinase Catalytic Subunit, Chain A, domain 1"/>
    <property type="match status" value="1"/>
</dbReference>
<evidence type="ECO:0000256" key="5">
    <source>
        <dbReference type="ARBA" id="ARBA00022801"/>
    </source>
</evidence>
<dbReference type="PIRSF" id="PIRSF000927">
    <property type="entry name" value="Tyr-Ptase_nr3"/>
    <property type="match status" value="1"/>
</dbReference>
<evidence type="ECO:0000256" key="3">
    <source>
        <dbReference type="ARBA" id="ARBA00022490"/>
    </source>
</evidence>
<dbReference type="FunFam" id="2.30.29.30:FF:000002">
    <property type="entry name" value="Band 4.1-like protein 5 isoform 1"/>
    <property type="match status" value="1"/>
</dbReference>
<dbReference type="CDD" id="cd14541">
    <property type="entry name" value="PTPc-N3_4"/>
    <property type="match status" value="1"/>
</dbReference>